<evidence type="ECO:0000313" key="9">
    <source>
        <dbReference type="Proteomes" id="UP000214880"/>
    </source>
</evidence>
<dbReference type="PROSITE" id="PS50850">
    <property type="entry name" value="MFS"/>
    <property type="match status" value="1"/>
</dbReference>
<evidence type="ECO:0000313" key="8">
    <source>
        <dbReference type="EMBL" id="SDM24759.1"/>
    </source>
</evidence>
<proteinExistence type="predicted"/>
<evidence type="ECO:0000256" key="6">
    <source>
        <dbReference type="SAM" id="Phobius"/>
    </source>
</evidence>
<protein>
    <submittedName>
        <fullName evidence="8">MFS transporter, FSR family, fosmidomycin resistance protein</fullName>
    </submittedName>
</protein>
<dbReference type="InterPro" id="IPR020846">
    <property type="entry name" value="MFS_dom"/>
</dbReference>
<feature type="transmembrane region" description="Helical" evidence="6">
    <location>
        <begin position="136"/>
        <end position="160"/>
    </location>
</feature>
<dbReference type="STRING" id="146817.SAMN04488502_10349"/>
<feature type="transmembrane region" description="Helical" evidence="6">
    <location>
        <begin position="74"/>
        <end position="95"/>
    </location>
</feature>
<name>A0A1G9RN70_9FIRM</name>
<dbReference type="InterPro" id="IPR011701">
    <property type="entry name" value="MFS"/>
</dbReference>
<keyword evidence="3 6" id="KW-0812">Transmembrane</keyword>
<feature type="transmembrane region" description="Helical" evidence="6">
    <location>
        <begin position="364"/>
        <end position="382"/>
    </location>
</feature>
<organism evidence="8 9">
    <name type="scientific">Dendrosporobacter quercicolus</name>
    <dbReference type="NCBI Taxonomy" id="146817"/>
    <lineage>
        <taxon>Bacteria</taxon>
        <taxon>Bacillati</taxon>
        <taxon>Bacillota</taxon>
        <taxon>Negativicutes</taxon>
        <taxon>Selenomonadales</taxon>
        <taxon>Sporomusaceae</taxon>
        <taxon>Dendrosporobacter</taxon>
    </lineage>
</organism>
<gene>
    <name evidence="8" type="ORF">SAMN04488502_10349</name>
</gene>
<dbReference type="CDD" id="cd17478">
    <property type="entry name" value="MFS_FsR"/>
    <property type="match status" value="1"/>
</dbReference>
<dbReference type="InterPro" id="IPR036259">
    <property type="entry name" value="MFS_trans_sf"/>
</dbReference>
<dbReference type="Pfam" id="PF07690">
    <property type="entry name" value="MFS_1"/>
    <property type="match status" value="2"/>
</dbReference>
<reference evidence="8 9" key="1">
    <citation type="submission" date="2016-10" db="EMBL/GenBank/DDBJ databases">
        <authorList>
            <person name="de Groot N.N."/>
        </authorList>
    </citation>
    <scope>NUCLEOTIDE SEQUENCE [LARGE SCALE GENOMIC DNA]</scope>
    <source>
        <strain evidence="8 9">DSM 1736</strain>
    </source>
</reference>
<dbReference type="Gene3D" id="1.20.1250.20">
    <property type="entry name" value="MFS general substrate transporter like domains"/>
    <property type="match status" value="2"/>
</dbReference>
<dbReference type="SUPFAM" id="SSF103473">
    <property type="entry name" value="MFS general substrate transporter"/>
    <property type="match status" value="1"/>
</dbReference>
<keyword evidence="2" id="KW-0813">Transport</keyword>
<dbReference type="PANTHER" id="PTHR43129">
    <property type="entry name" value="FOSMIDOMYCIN RESISTANCE PROTEIN"/>
    <property type="match status" value="1"/>
</dbReference>
<evidence type="ECO:0000256" key="4">
    <source>
        <dbReference type="ARBA" id="ARBA00022989"/>
    </source>
</evidence>
<feature type="transmembrane region" description="Helical" evidence="6">
    <location>
        <begin position="333"/>
        <end position="352"/>
    </location>
</feature>
<evidence type="ECO:0000259" key="7">
    <source>
        <dbReference type="PROSITE" id="PS50850"/>
    </source>
</evidence>
<feature type="transmembrane region" description="Helical" evidence="6">
    <location>
        <begin position="243"/>
        <end position="263"/>
    </location>
</feature>
<accession>A0A1G9RN70</accession>
<evidence type="ECO:0000256" key="2">
    <source>
        <dbReference type="ARBA" id="ARBA00022448"/>
    </source>
</evidence>
<evidence type="ECO:0000256" key="3">
    <source>
        <dbReference type="ARBA" id="ARBA00022692"/>
    </source>
</evidence>
<keyword evidence="5 6" id="KW-0472">Membrane</keyword>
<dbReference type="GO" id="GO:0005886">
    <property type="term" value="C:plasma membrane"/>
    <property type="evidence" value="ECO:0007669"/>
    <property type="project" value="UniProtKB-SubCell"/>
</dbReference>
<feature type="transmembrane region" description="Helical" evidence="6">
    <location>
        <begin position="166"/>
        <end position="189"/>
    </location>
</feature>
<keyword evidence="4 6" id="KW-1133">Transmembrane helix</keyword>
<sequence length="398" mass="42165">MMASSGRQSWFYLLLLTAGHFFSDFYTNFLPALLPAVIASQGLSLTLSGLLVMVFAVTSSMLQPVCGYFMDKGSYAWLLLVTLPVSAVFICSSGLASNTLYLFGTVAVSGIAASLFHPLASSLVGRTVVSGRQGLAMSLFVGGGNLGFAFAPFVIIYVLVHWGIGYLPWLIIPALLLTVALYSSGLYKTDLRVARQRLTEDPPWYKSKNILMLNVVMALRSWPQVAIPTFLPVLLAGQGHPPLLAGHMLTVFLLGGAAGALVGGYSGDKAGHKKCILLSLIFCLPPTYYLLSASTINWLTWLSLALSGALLQSMVPSSIVWAQTILPGNAAMVSGMMLGLTFGLGGAGTAITGAVADYIGLPQALLWTVVPLILAIPLTFGIPDEAPARQSPQTFSVK</sequence>
<dbReference type="AlphaFoldDB" id="A0A1G9RN70"/>
<comment type="subcellular location">
    <subcellularLocation>
        <location evidence="1">Cell membrane</location>
        <topology evidence="1">Multi-pass membrane protein</topology>
    </subcellularLocation>
</comment>
<evidence type="ECO:0000256" key="5">
    <source>
        <dbReference type="ARBA" id="ARBA00023136"/>
    </source>
</evidence>
<dbReference type="Proteomes" id="UP000214880">
    <property type="component" value="Unassembled WGS sequence"/>
</dbReference>
<evidence type="ECO:0000256" key="1">
    <source>
        <dbReference type="ARBA" id="ARBA00004651"/>
    </source>
</evidence>
<dbReference type="GO" id="GO:0022857">
    <property type="term" value="F:transmembrane transporter activity"/>
    <property type="evidence" value="ECO:0007669"/>
    <property type="project" value="InterPro"/>
</dbReference>
<feature type="transmembrane region" description="Helical" evidence="6">
    <location>
        <begin position="298"/>
        <end position="321"/>
    </location>
</feature>
<feature type="domain" description="Major facilitator superfamily (MFS) profile" evidence="7">
    <location>
        <begin position="12"/>
        <end position="387"/>
    </location>
</feature>
<dbReference type="PANTHER" id="PTHR43129:SF1">
    <property type="entry name" value="FOSMIDOMYCIN RESISTANCE PROTEIN"/>
    <property type="match status" value="1"/>
</dbReference>
<dbReference type="EMBL" id="FNHB01000003">
    <property type="protein sequence ID" value="SDM24759.1"/>
    <property type="molecule type" value="Genomic_DNA"/>
</dbReference>
<feature type="transmembrane region" description="Helical" evidence="6">
    <location>
        <begin position="33"/>
        <end position="62"/>
    </location>
</feature>
<feature type="transmembrane region" description="Helical" evidence="6">
    <location>
        <begin position="275"/>
        <end position="292"/>
    </location>
</feature>
<feature type="transmembrane region" description="Helical" evidence="6">
    <location>
        <begin position="101"/>
        <end position="124"/>
    </location>
</feature>
<keyword evidence="9" id="KW-1185">Reference proteome</keyword>
<feature type="transmembrane region" description="Helical" evidence="6">
    <location>
        <begin position="210"/>
        <end position="231"/>
    </location>
</feature>